<dbReference type="GO" id="GO:0004674">
    <property type="term" value="F:protein serine/threonine kinase activity"/>
    <property type="evidence" value="ECO:0007669"/>
    <property type="project" value="UniProtKB-KW"/>
</dbReference>
<keyword evidence="4 8" id="KW-0547">Nucleotide-binding</keyword>
<keyword evidence="3" id="KW-0808">Transferase</keyword>
<evidence type="ECO:0000313" key="11">
    <source>
        <dbReference type="EMBL" id="CAD8108273.1"/>
    </source>
</evidence>
<evidence type="ECO:0000256" key="7">
    <source>
        <dbReference type="ARBA" id="ARBA00024334"/>
    </source>
</evidence>
<dbReference type="SMART" id="SM00054">
    <property type="entry name" value="EFh"/>
    <property type="match status" value="1"/>
</dbReference>
<accession>A0A8S1Q0L5</accession>
<dbReference type="SMART" id="SM00220">
    <property type="entry name" value="S_TKc"/>
    <property type="match status" value="1"/>
</dbReference>
<evidence type="ECO:0000256" key="3">
    <source>
        <dbReference type="ARBA" id="ARBA00022679"/>
    </source>
</evidence>
<keyword evidence="2" id="KW-0723">Serine/threonine-protein kinase</keyword>
<evidence type="ECO:0000256" key="5">
    <source>
        <dbReference type="ARBA" id="ARBA00022777"/>
    </source>
</evidence>
<dbReference type="AlphaFoldDB" id="A0A8S1Q0L5"/>
<evidence type="ECO:0000256" key="6">
    <source>
        <dbReference type="ARBA" id="ARBA00022840"/>
    </source>
</evidence>
<evidence type="ECO:0000256" key="2">
    <source>
        <dbReference type="ARBA" id="ARBA00022527"/>
    </source>
</evidence>
<sequence>MGCCSSQRHSQRKKTYFTTNIRTFYRFGAVIGKGTFGTVKVGYKDGPDGEQMYAIKTINKVRVVDKTQMIQEEFEILRKMDHPNIVRFYEMYEDDMFIYFVMEHCKGGNLLERVLSKGSFDEDKASIVMRKLFSAIAYLHSQGVMHRDLKPENILFSNEKDDAEIKIIDFGLSKKLKETDKDRKQQLLRKQSQVGTPLYIAPEVVTGIYNQKCDDWAVGCIMYIILCSEPPFYSDQLQELLQKIQFKPLIFPQEEWKYISQDCKKIVQGLLQKDPQKRLTCSEAINSDWAKKAFRKPLQIQINQNKGNNIVHSNDCTPVNTSNIKGLKKYAKSKQFKREVLRILINQLNDKQIDKLSQKFKELDKDEDGFITPQELSQIMTKLGFETTKNEIEQLIQNMNPEEQQSLQIKYSQFLAATLDLKQYLNKERLWSLFRYFDVQDKKYITKEDIQEALKREGRVEMASDKILSDLMMHDGKMTYKDFCQLMHDDMESDQFFEYFEKLHASPEKYRGVSKT</sequence>
<comment type="similarity">
    <text evidence="7">Belongs to the protein kinase superfamily. Ser/Thr protein kinase family. CDPK subfamily.</text>
</comment>
<protein>
    <recommendedName>
        <fullName evidence="13">Calcium-dependent protein kinase</fullName>
    </recommendedName>
</protein>
<gene>
    <name evidence="11" type="ORF">PPRIM_AZ9-3.1.T1360096</name>
</gene>
<dbReference type="GO" id="GO:0005509">
    <property type="term" value="F:calcium ion binding"/>
    <property type="evidence" value="ECO:0007669"/>
    <property type="project" value="InterPro"/>
</dbReference>
<dbReference type="InterPro" id="IPR002048">
    <property type="entry name" value="EF_hand_dom"/>
</dbReference>
<dbReference type="InterPro" id="IPR050205">
    <property type="entry name" value="CDPK_Ser/Thr_kinases"/>
</dbReference>
<evidence type="ECO:0000256" key="4">
    <source>
        <dbReference type="ARBA" id="ARBA00022741"/>
    </source>
</evidence>
<evidence type="ECO:0000256" key="8">
    <source>
        <dbReference type="PROSITE-ProRule" id="PRU10141"/>
    </source>
</evidence>
<dbReference type="Proteomes" id="UP000688137">
    <property type="component" value="Unassembled WGS sequence"/>
</dbReference>
<evidence type="ECO:0008006" key="13">
    <source>
        <dbReference type="Google" id="ProtNLM"/>
    </source>
</evidence>
<dbReference type="PROSITE" id="PS50222">
    <property type="entry name" value="EF_HAND_2"/>
    <property type="match status" value="2"/>
</dbReference>
<dbReference type="CDD" id="cd05117">
    <property type="entry name" value="STKc_CAMK"/>
    <property type="match status" value="1"/>
</dbReference>
<dbReference type="PROSITE" id="PS00107">
    <property type="entry name" value="PROTEIN_KINASE_ATP"/>
    <property type="match status" value="1"/>
</dbReference>
<dbReference type="Pfam" id="PF00069">
    <property type="entry name" value="Pkinase"/>
    <property type="match status" value="1"/>
</dbReference>
<evidence type="ECO:0000259" key="10">
    <source>
        <dbReference type="PROSITE" id="PS50222"/>
    </source>
</evidence>
<dbReference type="InterPro" id="IPR018247">
    <property type="entry name" value="EF_Hand_1_Ca_BS"/>
</dbReference>
<dbReference type="PANTHER" id="PTHR24349">
    <property type="entry name" value="SERINE/THREONINE-PROTEIN KINASE"/>
    <property type="match status" value="1"/>
</dbReference>
<dbReference type="InterPro" id="IPR017441">
    <property type="entry name" value="Protein_kinase_ATP_BS"/>
</dbReference>
<proteinExistence type="inferred from homology"/>
<evidence type="ECO:0000313" key="12">
    <source>
        <dbReference type="Proteomes" id="UP000688137"/>
    </source>
</evidence>
<dbReference type="InterPro" id="IPR000719">
    <property type="entry name" value="Prot_kinase_dom"/>
</dbReference>
<name>A0A8S1Q0L5_PARPR</name>
<keyword evidence="12" id="KW-1185">Reference proteome</keyword>
<dbReference type="EMBL" id="CAJJDM010000139">
    <property type="protein sequence ID" value="CAD8108273.1"/>
    <property type="molecule type" value="Genomic_DNA"/>
</dbReference>
<feature type="domain" description="EF-hand" evidence="10">
    <location>
        <begin position="425"/>
        <end position="460"/>
    </location>
</feature>
<dbReference type="PROSITE" id="PS00018">
    <property type="entry name" value="EF_HAND_1"/>
    <property type="match status" value="1"/>
</dbReference>
<feature type="binding site" evidence="8">
    <location>
        <position position="56"/>
    </location>
    <ligand>
        <name>ATP</name>
        <dbReference type="ChEBI" id="CHEBI:30616"/>
    </ligand>
</feature>
<dbReference type="PROSITE" id="PS00108">
    <property type="entry name" value="PROTEIN_KINASE_ST"/>
    <property type="match status" value="1"/>
</dbReference>
<keyword evidence="5" id="KW-0418">Kinase</keyword>
<comment type="cofactor">
    <cofactor evidence="1">
        <name>Mg(2+)</name>
        <dbReference type="ChEBI" id="CHEBI:18420"/>
    </cofactor>
</comment>
<dbReference type="PROSITE" id="PS50011">
    <property type="entry name" value="PROTEIN_KINASE_DOM"/>
    <property type="match status" value="1"/>
</dbReference>
<reference evidence="11" key="1">
    <citation type="submission" date="2021-01" db="EMBL/GenBank/DDBJ databases">
        <authorList>
            <consortium name="Genoscope - CEA"/>
            <person name="William W."/>
        </authorList>
    </citation>
    <scope>NUCLEOTIDE SEQUENCE</scope>
</reference>
<feature type="domain" description="EF-hand" evidence="10">
    <location>
        <begin position="351"/>
        <end position="386"/>
    </location>
</feature>
<comment type="caution">
    <text evidence="11">The sequence shown here is derived from an EMBL/GenBank/DDBJ whole genome shotgun (WGS) entry which is preliminary data.</text>
</comment>
<dbReference type="FunFam" id="3.30.200.20:FF:000634">
    <property type="entry name" value="Calcium-dependent protein kinase, putative"/>
    <property type="match status" value="1"/>
</dbReference>
<feature type="domain" description="Protein kinase" evidence="9">
    <location>
        <begin position="25"/>
        <end position="290"/>
    </location>
</feature>
<dbReference type="CDD" id="cd00051">
    <property type="entry name" value="EFh"/>
    <property type="match status" value="1"/>
</dbReference>
<dbReference type="GO" id="GO:0005524">
    <property type="term" value="F:ATP binding"/>
    <property type="evidence" value="ECO:0007669"/>
    <property type="project" value="UniProtKB-UniRule"/>
</dbReference>
<dbReference type="Pfam" id="PF13499">
    <property type="entry name" value="EF-hand_7"/>
    <property type="match status" value="1"/>
</dbReference>
<evidence type="ECO:0000256" key="1">
    <source>
        <dbReference type="ARBA" id="ARBA00001946"/>
    </source>
</evidence>
<organism evidence="11 12">
    <name type="scientific">Paramecium primaurelia</name>
    <dbReference type="NCBI Taxonomy" id="5886"/>
    <lineage>
        <taxon>Eukaryota</taxon>
        <taxon>Sar</taxon>
        <taxon>Alveolata</taxon>
        <taxon>Ciliophora</taxon>
        <taxon>Intramacronucleata</taxon>
        <taxon>Oligohymenophorea</taxon>
        <taxon>Peniculida</taxon>
        <taxon>Parameciidae</taxon>
        <taxon>Paramecium</taxon>
    </lineage>
</organism>
<keyword evidence="6 8" id="KW-0067">ATP-binding</keyword>
<dbReference type="FunFam" id="1.10.510.10:FF:000726">
    <property type="entry name" value="Calcium-dependent protein kinase, putative"/>
    <property type="match status" value="1"/>
</dbReference>
<dbReference type="InterPro" id="IPR008271">
    <property type="entry name" value="Ser/Thr_kinase_AS"/>
</dbReference>
<evidence type="ECO:0000259" key="9">
    <source>
        <dbReference type="PROSITE" id="PS50011"/>
    </source>
</evidence>